<comment type="catalytic activity">
    <reaction evidence="12 14">
        <text>ATP + H2O = ADP + phosphate + H(+)</text>
        <dbReference type="Rhea" id="RHEA:13065"/>
        <dbReference type="ChEBI" id="CHEBI:15377"/>
        <dbReference type="ChEBI" id="CHEBI:15378"/>
        <dbReference type="ChEBI" id="CHEBI:30616"/>
        <dbReference type="ChEBI" id="CHEBI:43474"/>
        <dbReference type="ChEBI" id="CHEBI:456216"/>
        <dbReference type="EC" id="5.6.2.3"/>
    </reaction>
</comment>
<dbReference type="InterPro" id="IPR003593">
    <property type="entry name" value="AAA+_ATPase"/>
</dbReference>
<evidence type="ECO:0000313" key="17">
    <source>
        <dbReference type="Proteomes" id="UP000614261"/>
    </source>
</evidence>
<dbReference type="CDD" id="cd00984">
    <property type="entry name" value="DnaB_C"/>
    <property type="match status" value="1"/>
</dbReference>
<evidence type="ECO:0000259" key="15">
    <source>
        <dbReference type="PROSITE" id="PS51199"/>
    </source>
</evidence>
<evidence type="ECO:0000256" key="8">
    <source>
        <dbReference type="ARBA" id="ARBA00022840"/>
    </source>
</evidence>
<evidence type="ECO:0000256" key="12">
    <source>
        <dbReference type="ARBA" id="ARBA00048954"/>
    </source>
</evidence>
<keyword evidence="10" id="KW-0413">Isomerase</keyword>
<evidence type="ECO:0000256" key="10">
    <source>
        <dbReference type="ARBA" id="ARBA00023235"/>
    </source>
</evidence>
<comment type="subunit">
    <text evidence="2">Homohexamer.</text>
</comment>
<dbReference type="Gene3D" id="3.40.50.300">
    <property type="entry name" value="P-loop containing nucleotide triphosphate hydrolases"/>
    <property type="match status" value="1"/>
</dbReference>
<evidence type="ECO:0000256" key="3">
    <source>
        <dbReference type="ARBA" id="ARBA00022515"/>
    </source>
</evidence>
<gene>
    <name evidence="16" type="primary">dnaB</name>
    <name evidence="16" type="ORF">GCM10010833_02180</name>
</gene>
<keyword evidence="7 14" id="KW-0347">Helicase</keyword>
<dbReference type="PANTHER" id="PTHR30153">
    <property type="entry name" value="REPLICATIVE DNA HELICASE DNAB"/>
    <property type="match status" value="1"/>
</dbReference>
<comment type="function">
    <text evidence="11 14">The main replicative DNA helicase, it participates in initiation and elongation during chromosome replication. Travels ahead of the DNA replisome, separating dsDNA into templates for DNA synthesis. A processive ATP-dependent 5'-3' DNA helicase it has DNA-dependent ATPase activity.</text>
</comment>
<protein>
    <recommendedName>
        <fullName evidence="13 14">Replicative DNA helicase</fullName>
        <ecNumber evidence="13 14">5.6.2.3</ecNumber>
    </recommendedName>
</protein>
<sequence length="525" mass="57399">MPEDTLIHPAASLSAIPSALPPQIAAPSARDTSDARLPRNIEAEAAFLGALLIDNRIAEEVGARLKAEHFFESVHQRLYAQIMRLIDKNVTVTPVTLKPFFESDAGLSELGGMRYLARLTGDAGGLIGARDFAEQIYNLALLRELIQVGRTLVDKAMDTSEAVDPMAQIELAEAALYNVSQGEGESGGAVHFNVAIGAALGMVEKALNSGGHVSGVTTGLTDLNAKIGGLHPSDLLILAARPGMGKTSLATNIAFNAAARWRLDKAAGIEDDKNVGAKTAFFSLEMSSDQLATRILAEQSRISSEKLRMGQIARNEFQRLVTASQELEDLPLYIDDTPGLTIAALRARARRLKRKHDIGFIVVDYLQLLQGTGRNEGRVNEISEISRGLKTLAKELQVPVMALSQLSRAVESREDKRPQLSDLRESGSIEQDADIVLFIYREEYYRLMVKPDGPIMDPKTAADEEINQKYQEWEDKFSPTANKATVIVAKQRHGSTGNVQLRFEAEITKFSDLAREDYMPGMSDE</sequence>
<proteinExistence type="inferred from homology"/>
<evidence type="ECO:0000256" key="7">
    <source>
        <dbReference type="ARBA" id="ARBA00022806"/>
    </source>
</evidence>
<keyword evidence="8 14" id="KW-0067">ATP-binding</keyword>
<dbReference type="InterPro" id="IPR036185">
    <property type="entry name" value="DNA_heli_DnaB-like_N_sf"/>
</dbReference>
<dbReference type="SUPFAM" id="SSF48024">
    <property type="entry name" value="N-terminal domain of DnaB helicase"/>
    <property type="match status" value="1"/>
</dbReference>
<evidence type="ECO:0000256" key="14">
    <source>
        <dbReference type="RuleBase" id="RU362085"/>
    </source>
</evidence>
<dbReference type="PROSITE" id="PS51199">
    <property type="entry name" value="SF4_HELICASE"/>
    <property type="match status" value="1"/>
</dbReference>
<feature type="domain" description="SF4 helicase" evidence="15">
    <location>
        <begin position="209"/>
        <end position="517"/>
    </location>
</feature>
<organism evidence="16 17">
    <name type="scientific">Blastomonas aquatica</name>
    <dbReference type="NCBI Taxonomy" id="1510276"/>
    <lineage>
        <taxon>Bacteria</taxon>
        <taxon>Pseudomonadati</taxon>
        <taxon>Pseudomonadota</taxon>
        <taxon>Alphaproteobacteria</taxon>
        <taxon>Sphingomonadales</taxon>
        <taxon>Sphingomonadaceae</taxon>
        <taxon>Blastomonas</taxon>
    </lineage>
</organism>
<dbReference type="EC" id="5.6.2.3" evidence="13 14"/>
<dbReference type="PANTHER" id="PTHR30153:SF2">
    <property type="entry name" value="REPLICATIVE DNA HELICASE"/>
    <property type="match status" value="1"/>
</dbReference>
<keyword evidence="6 14" id="KW-0378">Hydrolase</keyword>
<dbReference type="NCBIfam" id="TIGR00665">
    <property type="entry name" value="DnaB"/>
    <property type="match status" value="1"/>
</dbReference>
<evidence type="ECO:0000256" key="2">
    <source>
        <dbReference type="ARBA" id="ARBA00011643"/>
    </source>
</evidence>
<dbReference type="InterPro" id="IPR027417">
    <property type="entry name" value="P-loop_NTPase"/>
</dbReference>
<keyword evidence="4 14" id="KW-0235">DNA replication</keyword>
<keyword evidence="17" id="KW-1185">Reference proteome</keyword>
<comment type="caution">
    <text evidence="16">The sequence shown here is derived from an EMBL/GenBank/DDBJ whole genome shotgun (WGS) entry which is preliminary data.</text>
</comment>
<dbReference type="InterPro" id="IPR016136">
    <property type="entry name" value="DNA_helicase_N/primase_C"/>
</dbReference>
<dbReference type="InterPro" id="IPR007694">
    <property type="entry name" value="DNA_helicase_DnaB-like_C"/>
</dbReference>
<evidence type="ECO:0000313" key="16">
    <source>
        <dbReference type="EMBL" id="GGB51009.1"/>
    </source>
</evidence>
<accession>A0ABQ1IRY3</accession>
<keyword evidence="3 14" id="KW-0639">Primosome</keyword>
<evidence type="ECO:0000256" key="1">
    <source>
        <dbReference type="ARBA" id="ARBA00008428"/>
    </source>
</evidence>
<dbReference type="Pfam" id="PF03796">
    <property type="entry name" value="DnaB_C"/>
    <property type="match status" value="1"/>
</dbReference>
<evidence type="ECO:0000256" key="11">
    <source>
        <dbReference type="ARBA" id="ARBA00044932"/>
    </source>
</evidence>
<dbReference type="Pfam" id="PF00772">
    <property type="entry name" value="DnaB"/>
    <property type="match status" value="1"/>
</dbReference>
<name>A0ABQ1IRY3_9SPHN</name>
<dbReference type="SUPFAM" id="SSF52540">
    <property type="entry name" value="P-loop containing nucleoside triphosphate hydrolases"/>
    <property type="match status" value="1"/>
</dbReference>
<evidence type="ECO:0000256" key="5">
    <source>
        <dbReference type="ARBA" id="ARBA00022741"/>
    </source>
</evidence>
<comment type="similarity">
    <text evidence="1 14">Belongs to the helicase family. DnaB subfamily.</text>
</comment>
<evidence type="ECO:0000256" key="6">
    <source>
        <dbReference type="ARBA" id="ARBA00022801"/>
    </source>
</evidence>
<dbReference type="InterPro" id="IPR007693">
    <property type="entry name" value="DNA_helicase_DnaB-like_N"/>
</dbReference>
<keyword evidence="9 14" id="KW-0238">DNA-binding</keyword>
<evidence type="ECO:0000256" key="4">
    <source>
        <dbReference type="ARBA" id="ARBA00022705"/>
    </source>
</evidence>
<dbReference type="Proteomes" id="UP000614261">
    <property type="component" value="Unassembled WGS sequence"/>
</dbReference>
<keyword evidence="5 14" id="KW-0547">Nucleotide-binding</keyword>
<evidence type="ECO:0000256" key="9">
    <source>
        <dbReference type="ARBA" id="ARBA00023125"/>
    </source>
</evidence>
<dbReference type="InterPro" id="IPR007692">
    <property type="entry name" value="DNA_helicase_DnaB"/>
</dbReference>
<dbReference type="EMBL" id="BMGD01000001">
    <property type="protein sequence ID" value="GGB51009.1"/>
    <property type="molecule type" value="Genomic_DNA"/>
</dbReference>
<dbReference type="GO" id="GO:0004386">
    <property type="term" value="F:helicase activity"/>
    <property type="evidence" value="ECO:0007669"/>
    <property type="project" value="UniProtKB-KW"/>
</dbReference>
<dbReference type="NCBIfam" id="NF006606">
    <property type="entry name" value="PRK09165.1"/>
    <property type="match status" value="1"/>
</dbReference>
<reference evidence="17" key="1">
    <citation type="journal article" date="2019" name="Int. J. Syst. Evol. Microbiol.">
        <title>The Global Catalogue of Microorganisms (GCM) 10K type strain sequencing project: providing services to taxonomists for standard genome sequencing and annotation.</title>
        <authorList>
            <consortium name="The Broad Institute Genomics Platform"/>
            <consortium name="The Broad Institute Genome Sequencing Center for Infectious Disease"/>
            <person name="Wu L."/>
            <person name="Ma J."/>
        </authorList>
    </citation>
    <scope>NUCLEOTIDE SEQUENCE [LARGE SCALE GENOMIC DNA]</scope>
    <source>
        <strain evidence="17">CGMCC 1.12851</strain>
    </source>
</reference>
<dbReference type="Gene3D" id="1.10.860.10">
    <property type="entry name" value="DNAb Helicase, Chain A"/>
    <property type="match status" value="1"/>
</dbReference>
<evidence type="ECO:0000256" key="13">
    <source>
        <dbReference type="NCBIfam" id="TIGR00665"/>
    </source>
</evidence>
<dbReference type="RefSeq" id="WP_229736740.1">
    <property type="nucleotide sequence ID" value="NZ_BMGD01000001.1"/>
</dbReference>
<dbReference type="SMART" id="SM00382">
    <property type="entry name" value="AAA"/>
    <property type="match status" value="1"/>
</dbReference>